<evidence type="ECO:0000259" key="8">
    <source>
        <dbReference type="Pfam" id="PF08281"/>
    </source>
</evidence>
<evidence type="ECO:0000256" key="2">
    <source>
        <dbReference type="ARBA" id="ARBA00023015"/>
    </source>
</evidence>
<comment type="similarity">
    <text evidence="1">Belongs to the sigma-70 factor family. ECF subfamily.</text>
</comment>
<keyword evidence="10" id="KW-1185">Reference proteome</keyword>
<dbReference type="InterPro" id="IPR014284">
    <property type="entry name" value="RNA_pol_sigma-70_dom"/>
</dbReference>
<evidence type="ECO:0000313" key="9">
    <source>
        <dbReference type="EMBL" id="GAA2165080.1"/>
    </source>
</evidence>
<gene>
    <name evidence="9" type="ORF">GCM10009727_83340</name>
</gene>
<dbReference type="InterPro" id="IPR036388">
    <property type="entry name" value="WH-like_DNA-bd_sf"/>
</dbReference>
<dbReference type="SUPFAM" id="SSF88946">
    <property type="entry name" value="Sigma2 domain of RNA polymerase sigma factors"/>
    <property type="match status" value="1"/>
</dbReference>
<feature type="domain" description="RNA polymerase sigma factor 70 region 4 type 2" evidence="8">
    <location>
        <begin position="127"/>
        <end position="177"/>
    </location>
</feature>
<evidence type="ECO:0000256" key="3">
    <source>
        <dbReference type="ARBA" id="ARBA00023082"/>
    </source>
</evidence>
<dbReference type="SUPFAM" id="SSF88659">
    <property type="entry name" value="Sigma3 and sigma4 domains of RNA polymerase sigma factors"/>
    <property type="match status" value="1"/>
</dbReference>
<dbReference type="Pfam" id="PF04542">
    <property type="entry name" value="Sigma70_r2"/>
    <property type="match status" value="1"/>
</dbReference>
<dbReference type="PANTHER" id="PTHR43133">
    <property type="entry name" value="RNA POLYMERASE ECF-TYPE SIGMA FACTO"/>
    <property type="match status" value="1"/>
</dbReference>
<keyword evidence="2" id="KW-0805">Transcription regulation</keyword>
<sequence length="193" mass="21460">MANHNGDAPADDAGASEPSSPLSAPAWFEEIYNDLFRDLVKGVMALGGSIAEAEDAAEEAMLELLKRVNTGREVTNVRGWTRKAARRCFIRRRKRDRSLLQRLIAARPAVFDCRSQLDLICWEDKQWADQVLDHLSPTQRAVMERAAEGLSPAEIGELLGKTPANVRKNLQLARDRLKPLLSGASSPREEDTQ</sequence>
<dbReference type="Gene3D" id="1.10.1740.10">
    <property type="match status" value="1"/>
</dbReference>
<keyword evidence="4" id="KW-0238">DNA-binding</keyword>
<evidence type="ECO:0000259" key="7">
    <source>
        <dbReference type="Pfam" id="PF04542"/>
    </source>
</evidence>
<evidence type="ECO:0000256" key="1">
    <source>
        <dbReference type="ARBA" id="ARBA00010641"/>
    </source>
</evidence>
<keyword evidence="5" id="KW-0804">Transcription</keyword>
<dbReference type="InterPro" id="IPR007627">
    <property type="entry name" value="RNA_pol_sigma70_r2"/>
</dbReference>
<dbReference type="Gene3D" id="1.10.10.10">
    <property type="entry name" value="Winged helix-like DNA-binding domain superfamily/Winged helix DNA-binding domain"/>
    <property type="match status" value="1"/>
</dbReference>
<dbReference type="InterPro" id="IPR039425">
    <property type="entry name" value="RNA_pol_sigma-70-like"/>
</dbReference>
<dbReference type="InterPro" id="IPR013249">
    <property type="entry name" value="RNA_pol_sigma70_r4_t2"/>
</dbReference>
<feature type="region of interest" description="Disordered" evidence="6">
    <location>
        <begin position="1"/>
        <end position="21"/>
    </location>
</feature>
<dbReference type="NCBIfam" id="TIGR02937">
    <property type="entry name" value="sigma70-ECF"/>
    <property type="match status" value="1"/>
</dbReference>
<dbReference type="InterPro" id="IPR013324">
    <property type="entry name" value="RNA_pol_sigma_r3/r4-like"/>
</dbReference>
<dbReference type="EMBL" id="BAAAMR010000124">
    <property type="protein sequence ID" value="GAA2165080.1"/>
    <property type="molecule type" value="Genomic_DNA"/>
</dbReference>
<proteinExistence type="inferred from homology"/>
<reference evidence="9 10" key="1">
    <citation type="journal article" date="2019" name="Int. J. Syst. Evol. Microbiol.">
        <title>The Global Catalogue of Microorganisms (GCM) 10K type strain sequencing project: providing services to taxonomists for standard genome sequencing and annotation.</title>
        <authorList>
            <consortium name="The Broad Institute Genomics Platform"/>
            <consortium name="The Broad Institute Genome Sequencing Center for Infectious Disease"/>
            <person name="Wu L."/>
            <person name="Ma J."/>
        </authorList>
    </citation>
    <scope>NUCLEOTIDE SEQUENCE [LARGE SCALE GENOMIC DNA]</scope>
    <source>
        <strain evidence="9 10">JCM 13850</strain>
    </source>
</reference>
<feature type="domain" description="RNA polymerase sigma-70 region 2" evidence="7">
    <location>
        <begin position="34"/>
        <end position="97"/>
    </location>
</feature>
<keyword evidence="3" id="KW-0731">Sigma factor</keyword>
<organism evidence="9 10">
    <name type="scientific">Actinomadura napierensis</name>
    <dbReference type="NCBI Taxonomy" id="267854"/>
    <lineage>
        <taxon>Bacteria</taxon>
        <taxon>Bacillati</taxon>
        <taxon>Actinomycetota</taxon>
        <taxon>Actinomycetes</taxon>
        <taxon>Streptosporangiales</taxon>
        <taxon>Thermomonosporaceae</taxon>
        <taxon>Actinomadura</taxon>
    </lineage>
</organism>
<dbReference type="Pfam" id="PF08281">
    <property type="entry name" value="Sigma70_r4_2"/>
    <property type="match status" value="1"/>
</dbReference>
<dbReference type="Proteomes" id="UP001501020">
    <property type="component" value="Unassembled WGS sequence"/>
</dbReference>
<evidence type="ECO:0000313" key="10">
    <source>
        <dbReference type="Proteomes" id="UP001501020"/>
    </source>
</evidence>
<comment type="caution">
    <text evidence="9">The sequence shown here is derived from an EMBL/GenBank/DDBJ whole genome shotgun (WGS) entry which is preliminary data.</text>
</comment>
<evidence type="ECO:0000256" key="5">
    <source>
        <dbReference type="ARBA" id="ARBA00023163"/>
    </source>
</evidence>
<name>A0ABN3AF84_9ACTN</name>
<dbReference type="PANTHER" id="PTHR43133:SF8">
    <property type="entry name" value="RNA POLYMERASE SIGMA FACTOR HI_1459-RELATED"/>
    <property type="match status" value="1"/>
</dbReference>
<evidence type="ECO:0000256" key="4">
    <source>
        <dbReference type="ARBA" id="ARBA00023125"/>
    </source>
</evidence>
<dbReference type="RefSeq" id="WP_344281314.1">
    <property type="nucleotide sequence ID" value="NZ_BAAAMR010000124.1"/>
</dbReference>
<evidence type="ECO:0000256" key="6">
    <source>
        <dbReference type="SAM" id="MobiDB-lite"/>
    </source>
</evidence>
<accession>A0ABN3AF84</accession>
<evidence type="ECO:0008006" key="11">
    <source>
        <dbReference type="Google" id="ProtNLM"/>
    </source>
</evidence>
<dbReference type="InterPro" id="IPR013325">
    <property type="entry name" value="RNA_pol_sigma_r2"/>
</dbReference>
<protein>
    <recommendedName>
        <fullName evidence="11">Sigma-70 family RNA polymerase sigma factor</fullName>
    </recommendedName>
</protein>